<feature type="compositionally biased region" description="Low complexity" evidence="1">
    <location>
        <begin position="264"/>
        <end position="274"/>
    </location>
</feature>
<dbReference type="AlphaFoldDB" id="A0A9K3M1A0"/>
<name>A0A9K3M1A0_9STRA</name>
<evidence type="ECO:0000313" key="5">
    <source>
        <dbReference type="EMBL" id="KAG7370411.1"/>
    </source>
</evidence>
<evidence type="ECO:0000313" key="4">
    <source>
        <dbReference type="EMBL" id="KAG7344691.1"/>
    </source>
</evidence>
<keyword evidence="2" id="KW-1133">Transmembrane helix</keyword>
<dbReference type="OrthoDB" id="45698at2759"/>
<sequence>MIPPRRTAVIVVVSMVLFGSSIRFLWHTYDFQMDVVRQLTAIDIITVNTSTPPRTTTSTKQQQPQPPPQLSSHFHYVDTDTSDTTVTTVCFPWPQRQQQEEDDNYKDTTKASYHRYTYRDDPSDEWWTHHPDYHVIMENKTHFCFAPLEEGDQAILYRQLYRIQFPSSNNNNNDNDDDDCQNNVFTRTMWSSGWGADMTNINTGLRHALIYKRPFQVRTETPWHYAAGKYPQLQQQQQAACPTQDMFCYFLPLSNCSVPEKTDTGTTTSPTTNDDTNDNSNDTDEDDGAELDQEPGCYYGPSTFTLLREEDGTNSTYPVYPAYNDDMQFYHWLDLYASRPKAWLRQRVYEYQQHVIRNDMNMTTPCAVMHVRRGDVLLHTDALRRYYAVSEYIQAAGDKLNDTIKNILLLTDDDNAIGEALHEFPKYNWMYLHRKRYKSNQENIQWEEHTPSMDFVQETVILLTIFRLVQKCDGIVHGYSNLAEIMKRYMKYQPPKLQQQQQNDDYNDDSSSNNNNNLQSKAQFWDRVVEGGEECRFGDCSYGDWNVTLYRTFSKEYTSSSSS</sequence>
<feature type="region of interest" description="Disordered" evidence="1">
    <location>
        <begin position="496"/>
        <end position="518"/>
    </location>
</feature>
<feature type="transmembrane region" description="Helical" evidence="2">
    <location>
        <begin position="7"/>
        <end position="26"/>
    </location>
</feature>
<dbReference type="EMBL" id="JAGRRH010000022">
    <property type="protein sequence ID" value="KAG7344691.1"/>
    <property type="molecule type" value="Genomic_DNA"/>
</dbReference>
<feature type="region of interest" description="Disordered" evidence="1">
    <location>
        <begin position="260"/>
        <end position="296"/>
    </location>
</feature>
<dbReference type="EMBL" id="JAGRRH010000109">
    <property type="protein sequence ID" value="KAG7336740.1"/>
    <property type="molecule type" value="Genomic_DNA"/>
</dbReference>
<evidence type="ECO:0000313" key="6">
    <source>
        <dbReference type="Proteomes" id="UP000693970"/>
    </source>
</evidence>
<feature type="region of interest" description="Disordered" evidence="1">
    <location>
        <begin position="49"/>
        <end position="70"/>
    </location>
</feature>
<keyword evidence="2" id="KW-0812">Transmembrane</keyword>
<accession>A0A9K3M1A0</accession>
<feature type="compositionally biased region" description="Acidic residues" evidence="1">
    <location>
        <begin position="275"/>
        <end position="293"/>
    </location>
</feature>
<reference evidence="5" key="2">
    <citation type="submission" date="2021-04" db="EMBL/GenBank/DDBJ databases">
        <authorList>
            <person name="Podell S."/>
        </authorList>
    </citation>
    <scope>NUCLEOTIDE SEQUENCE</scope>
    <source>
        <strain evidence="5">Hildebrandi</strain>
    </source>
</reference>
<gene>
    <name evidence="5" type="ORF">IV203_028157</name>
    <name evidence="3" type="ORF">IV203_028181</name>
    <name evidence="4" type="ORF">IV203_032222</name>
</gene>
<protein>
    <submittedName>
        <fullName evidence="5">Uncharacterized protein</fullName>
    </submittedName>
</protein>
<comment type="caution">
    <text evidence="5">The sequence shown here is derived from an EMBL/GenBank/DDBJ whole genome shotgun (WGS) entry which is preliminary data.</text>
</comment>
<evidence type="ECO:0000256" key="2">
    <source>
        <dbReference type="SAM" id="Phobius"/>
    </source>
</evidence>
<feature type="compositionally biased region" description="Low complexity" evidence="1">
    <location>
        <begin position="49"/>
        <end position="63"/>
    </location>
</feature>
<organism evidence="5 6">
    <name type="scientific">Nitzschia inconspicua</name>
    <dbReference type="NCBI Taxonomy" id="303405"/>
    <lineage>
        <taxon>Eukaryota</taxon>
        <taxon>Sar</taxon>
        <taxon>Stramenopiles</taxon>
        <taxon>Ochrophyta</taxon>
        <taxon>Bacillariophyta</taxon>
        <taxon>Bacillariophyceae</taxon>
        <taxon>Bacillariophycidae</taxon>
        <taxon>Bacillariales</taxon>
        <taxon>Bacillariaceae</taxon>
        <taxon>Nitzschia</taxon>
    </lineage>
</organism>
<reference evidence="5" key="1">
    <citation type="journal article" date="2021" name="Sci. Rep.">
        <title>Diploid genomic architecture of Nitzschia inconspicua, an elite biomass production diatom.</title>
        <authorList>
            <person name="Oliver A."/>
            <person name="Podell S."/>
            <person name="Pinowska A."/>
            <person name="Traller J.C."/>
            <person name="Smith S.R."/>
            <person name="McClure R."/>
            <person name="Beliaev A."/>
            <person name="Bohutskyi P."/>
            <person name="Hill E.A."/>
            <person name="Rabines A."/>
            <person name="Zheng H."/>
            <person name="Allen L.Z."/>
            <person name="Kuo A."/>
            <person name="Grigoriev I.V."/>
            <person name="Allen A.E."/>
            <person name="Hazlebeck D."/>
            <person name="Allen E.E."/>
        </authorList>
    </citation>
    <scope>NUCLEOTIDE SEQUENCE</scope>
    <source>
        <strain evidence="5">Hildebrandi</strain>
    </source>
</reference>
<evidence type="ECO:0000256" key="1">
    <source>
        <dbReference type="SAM" id="MobiDB-lite"/>
    </source>
</evidence>
<evidence type="ECO:0000313" key="3">
    <source>
        <dbReference type="EMBL" id="KAG7336740.1"/>
    </source>
</evidence>
<keyword evidence="2" id="KW-0472">Membrane</keyword>
<dbReference type="Proteomes" id="UP000693970">
    <property type="component" value="Unassembled WGS sequence"/>
</dbReference>
<dbReference type="EMBL" id="JAGRRH010000005">
    <property type="protein sequence ID" value="KAG7370411.1"/>
    <property type="molecule type" value="Genomic_DNA"/>
</dbReference>
<proteinExistence type="predicted"/>
<keyword evidence="6" id="KW-1185">Reference proteome</keyword>